<proteinExistence type="predicted"/>
<dbReference type="Proteomes" id="UP000308037">
    <property type="component" value="Unassembled WGS sequence"/>
</dbReference>
<dbReference type="EMBL" id="QKNX01000002">
    <property type="protein sequence ID" value="TKR26278.1"/>
    <property type="molecule type" value="Genomic_DNA"/>
</dbReference>
<dbReference type="AlphaFoldDB" id="A0A4U5JEI0"/>
<dbReference type="RefSeq" id="WP_137276194.1">
    <property type="nucleotide sequence ID" value="NZ_QKNX01000002.1"/>
</dbReference>
<accession>A0A4U5JEI0</accession>
<dbReference type="Gene3D" id="3.40.50.300">
    <property type="entry name" value="P-loop containing nucleotide triphosphate hydrolases"/>
    <property type="match status" value="1"/>
</dbReference>
<dbReference type="InterPro" id="IPR027417">
    <property type="entry name" value="P-loop_NTPase"/>
</dbReference>
<comment type="caution">
    <text evidence="1">The sequence shown here is derived from an EMBL/GenBank/DDBJ whole genome shotgun (WGS) entry which is preliminary data.</text>
</comment>
<dbReference type="SUPFAM" id="SSF52540">
    <property type="entry name" value="P-loop containing nucleoside triphosphate hydrolases"/>
    <property type="match status" value="1"/>
</dbReference>
<name>A0A4U5JEI0_9EURY</name>
<gene>
    <name evidence="1" type="ORF">DM868_07240</name>
</gene>
<evidence type="ECO:0000313" key="2">
    <source>
        <dbReference type="Proteomes" id="UP000308037"/>
    </source>
</evidence>
<sequence>MDRIPFGIRRLDTTIDGGAPAGSVVLLSGEAGAGAREFVYTTALMNGLVERDPELFELYYGSLPEDVRVPPEVHYLSFTAEKRQLQSEMTLAMDEEIVDAAIDGVTFHDLSAEYFHLSPVPRAWYTEQANLISELGTGGDRKSVPAALGDTLTEHAPGNLVILDSIADLIDSPGDDLTGEDVPVLLKGISRAAAEWGGMVLVHVNRESLDEQRHGQLVDAADGTLLFEWESGGSTRGRTMVVKQFRGVLSRIEAEDIVRFETEISDAGFDISDVRKIR</sequence>
<reference evidence="1 2" key="1">
    <citation type="submission" date="2019-04" db="EMBL/GenBank/DDBJ databases">
        <title>Natronomonas sp. F20-122 a newhaloarchaeon isolated from a saline saltern of Isla Bacuta, Huelva, Spain.</title>
        <authorList>
            <person name="Duran-Viseras A."/>
            <person name="Sanchez-Porro C."/>
            <person name="Ventosa A."/>
        </authorList>
    </citation>
    <scope>NUCLEOTIDE SEQUENCE [LARGE SCALE GENOMIC DNA]</scope>
    <source>
        <strain evidence="1 2">F20-122</strain>
    </source>
</reference>
<keyword evidence="2" id="KW-1185">Reference proteome</keyword>
<evidence type="ECO:0000313" key="1">
    <source>
        <dbReference type="EMBL" id="TKR26278.1"/>
    </source>
</evidence>
<organism evidence="1 2">
    <name type="scientific">Natronomonas salsuginis</name>
    <dbReference type="NCBI Taxonomy" id="2217661"/>
    <lineage>
        <taxon>Archaea</taxon>
        <taxon>Methanobacteriati</taxon>
        <taxon>Methanobacteriota</taxon>
        <taxon>Stenosarchaea group</taxon>
        <taxon>Halobacteria</taxon>
        <taxon>Halobacteriales</taxon>
        <taxon>Natronomonadaceae</taxon>
        <taxon>Natronomonas</taxon>
    </lineage>
</organism>
<protein>
    <submittedName>
        <fullName evidence="1">HTR-like protein</fullName>
    </submittedName>
</protein>
<dbReference type="OrthoDB" id="337234at2157"/>